<dbReference type="RefSeq" id="WP_076380716.1">
    <property type="nucleotide sequence ID" value="NZ_AP017422.1"/>
</dbReference>
<protein>
    <submittedName>
        <fullName evidence="1">Uncharacterized protein</fullName>
    </submittedName>
</protein>
<name>A0A1N7QW04_9BACT</name>
<sequence length="113" mass="13318">MNDLYPELVDYIYGYCSQYQTPEELIAGRTLMYMGTSASEKMQSMMREKGWISEDPVILEMIADGYQAFKKRTVNRVWAQYRVELSLNLCPVCGKIARTPQARQCRFCYHDWH</sequence>
<evidence type="ECO:0000313" key="2">
    <source>
        <dbReference type="Proteomes" id="UP000186917"/>
    </source>
</evidence>
<dbReference type="STRING" id="477680.SAMN05421788_107122"/>
<dbReference type="EMBL" id="FTOR01000007">
    <property type="protein sequence ID" value="SIT27048.1"/>
    <property type="molecule type" value="Genomic_DNA"/>
</dbReference>
<dbReference type="OrthoDB" id="275225at2"/>
<gene>
    <name evidence="1" type="ORF">SAMN05421788_107122</name>
</gene>
<dbReference type="AlphaFoldDB" id="A0A1N7QW04"/>
<reference evidence="2" key="1">
    <citation type="submission" date="2017-01" db="EMBL/GenBank/DDBJ databases">
        <authorList>
            <person name="Varghese N."/>
            <person name="Submissions S."/>
        </authorList>
    </citation>
    <scope>NUCLEOTIDE SEQUENCE [LARGE SCALE GENOMIC DNA]</scope>
    <source>
        <strain evidence="2">DSM 21054</strain>
    </source>
</reference>
<keyword evidence="2" id="KW-1185">Reference proteome</keyword>
<dbReference type="Proteomes" id="UP000186917">
    <property type="component" value="Unassembled WGS sequence"/>
</dbReference>
<evidence type="ECO:0000313" key="1">
    <source>
        <dbReference type="EMBL" id="SIT27048.1"/>
    </source>
</evidence>
<accession>A0A1N7QW04</accession>
<proteinExistence type="predicted"/>
<organism evidence="1 2">
    <name type="scientific">Filimonas lacunae</name>
    <dbReference type="NCBI Taxonomy" id="477680"/>
    <lineage>
        <taxon>Bacteria</taxon>
        <taxon>Pseudomonadati</taxon>
        <taxon>Bacteroidota</taxon>
        <taxon>Chitinophagia</taxon>
        <taxon>Chitinophagales</taxon>
        <taxon>Chitinophagaceae</taxon>
        <taxon>Filimonas</taxon>
    </lineage>
</organism>